<comment type="caution">
    <text evidence="1">The sequence shown here is derived from an EMBL/GenBank/DDBJ whole genome shotgun (WGS) entry which is preliminary data.</text>
</comment>
<name>A0A4S8JQA9_MUSBA</name>
<dbReference type="PANTHER" id="PTHR34538:SF4">
    <property type="entry name" value="EXPRESSED PROTEIN"/>
    <property type="match status" value="1"/>
</dbReference>
<keyword evidence="2" id="KW-1185">Reference proteome</keyword>
<reference evidence="1 2" key="1">
    <citation type="journal article" date="2019" name="Nat. Plants">
        <title>Genome sequencing of Musa balbisiana reveals subgenome evolution and function divergence in polyploid bananas.</title>
        <authorList>
            <person name="Yao X."/>
        </authorList>
    </citation>
    <scope>NUCLEOTIDE SEQUENCE [LARGE SCALE GENOMIC DNA]</scope>
    <source>
        <strain evidence="2">cv. DH-PKW</strain>
        <tissue evidence="1">Leaves</tissue>
    </source>
</reference>
<accession>A0A4S8JQA9</accession>
<dbReference type="EMBL" id="PYDT01000004">
    <property type="protein sequence ID" value="THU64129.1"/>
    <property type="molecule type" value="Genomic_DNA"/>
</dbReference>
<organism evidence="1 2">
    <name type="scientific">Musa balbisiana</name>
    <name type="common">Banana</name>
    <dbReference type="NCBI Taxonomy" id="52838"/>
    <lineage>
        <taxon>Eukaryota</taxon>
        <taxon>Viridiplantae</taxon>
        <taxon>Streptophyta</taxon>
        <taxon>Embryophyta</taxon>
        <taxon>Tracheophyta</taxon>
        <taxon>Spermatophyta</taxon>
        <taxon>Magnoliopsida</taxon>
        <taxon>Liliopsida</taxon>
        <taxon>Zingiberales</taxon>
        <taxon>Musaceae</taxon>
        <taxon>Musa</taxon>
    </lineage>
</organism>
<proteinExistence type="predicted"/>
<gene>
    <name evidence="1" type="ORF">C4D60_Mb01t23230</name>
</gene>
<dbReference type="PANTHER" id="PTHR34538">
    <property type="entry name" value="EXPRESSED PROTEIN"/>
    <property type="match status" value="1"/>
</dbReference>
<dbReference type="Proteomes" id="UP000317650">
    <property type="component" value="Chromosome 1"/>
</dbReference>
<protein>
    <submittedName>
        <fullName evidence="1">Uncharacterized protein</fullName>
    </submittedName>
</protein>
<evidence type="ECO:0000313" key="2">
    <source>
        <dbReference type="Proteomes" id="UP000317650"/>
    </source>
</evidence>
<evidence type="ECO:0000313" key="1">
    <source>
        <dbReference type="EMBL" id="THU64129.1"/>
    </source>
</evidence>
<dbReference type="AlphaFoldDB" id="A0A4S8JQA9"/>
<sequence>MVTQAKRLGRGDTQVTLAKVQLRASMECWKSMRQALWKLRSRFRGMAAPLRQSSASFAYDLKSYSQNFDDGFLHDQCVPCSHHFIQLLTIVSPKEAQFYLLEVGS</sequence>